<evidence type="ECO:0000313" key="2">
    <source>
        <dbReference type="EMBL" id="MER6269535.1"/>
    </source>
</evidence>
<evidence type="ECO:0000256" key="1">
    <source>
        <dbReference type="SAM" id="MobiDB-lite"/>
    </source>
</evidence>
<dbReference type="RefSeq" id="WP_351958020.1">
    <property type="nucleotide sequence ID" value="NZ_JBEOZM010000007.1"/>
</dbReference>
<dbReference type="Gene3D" id="3.20.20.80">
    <property type="entry name" value="Glycosidases"/>
    <property type="match status" value="1"/>
</dbReference>
<dbReference type="Proteomes" id="UP001490365">
    <property type="component" value="Unassembled WGS sequence"/>
</dbReference>
<feature type="compositionally biased region" description="Polar residues" evidence="1">
    <location>
        <begin position="1"/>
        <end position="10"/>
    </location>
</feature>
<name>A0ABV1THL7_9ACTN</name>
<organism evidence="2 3">
    <name type="scientific">Streptomyces sp. 900105755</name>
    <dbReference type="NCBI Taxonomy" id="3154389"/>
    <lineage>
        <taxon>Bacteria</taxon>
        <taxon>Bacillati</taxon>
        <taxon>Actinomycetota</taxon>
        <taxon>Actinomycetes</taxon>
        <taxon>Kitasatosporales</taxon>
        <taxon>Streptomycetaceae</taxon>
        <taxon>Streptomyces</taxon>
    </lineage>
</organism>
<dbReference type="InterPro" id="IPR017853">
    <property type="entry name" value="GH"/>
</dbReference>
<gene>
    <name evidence="2" type="ORF">ABT211_19875</name>
</gene>
<feature type="compositionally biased region" description="Pro residues" evidence="1">
    <location>
        <begin position="45"/>
        <end position="106"/>
    </location>
</feature>
<keyword evidence="3" id="KW-1185">Reference proteome</keyword>
<feature type="compositionally biased region" description="Low complexity" evidence="1">
    <location>
        <begin position="11"/>
        <end position="22"/>
    </location>
</feature>
<proteinExistence type="predicted"/>
<sequence>MERSPNQENDPTPATAPTSATRPPTPADEPKPARLSPPSTDDPDPAQPPPPAADDPDPAQPPPPAADAPPLPPTPSAPADAPSPPALADAPPSPAPNDDPNPPPVSPAVADASEPPQGPPAPEKDESRTGRAGGKAKAVRWTLRVLALLLLPLLIAETALRINYAGDPKAGTYSRNRDALWLGHAWVDGRRTDADVTALAARLADTGIRDLYVHAGPLEHNGTLPTSACPKARWLITAVHRKLPGVRVQAWLGDELAPEKPDAMHLERKATRDAVVESARQVVRVGFDGVHFDLEPLHSGDRNYLALLDALRPATPLLSVAAHQIDPLPAFHSFWGTATGHPKWWSQEYFGQVARRVDQIAVMSYDTMQPLQSLYGGYVAQQTSLALEVTPADTDLLMGLPFYHENRFGHWAHAETVPAAVRGVRLGLSRTAPDRATFGVALYVDFAATEDDWTSYRKDWVRTS</sequence>
<protein>
    <submittedName>
        <fullName evidence="2">Glycosyl hydrolase family 18 protein</fullName>
    </submittedName>
</protein>
<feature type="region of interest" description="Disordered" evidence="1">
    <location>
        <begin position="1"/>
        <end position="136"/>
    </location>
</feature>
<dbReference type="EMBL" id="JBEOZM010000007">
    <property type="protein sequence ID" value="MER6269535.1"/>
    <property type="molecule type" value="Genomic_DNA"/>
</dbReference>
<keyword evidence="2" id="KW-0378">Hydrolase</keyword>
<accession>A0ABV1THL7</accession>
<dbReference type="GO" id="GO:0016787">
    <property type="term" value="F:hydrolase activity"/>
    <property type="evidence" value="ECO:0007669"/>
    <property type="project" value="UniProtKB-KW"/>
</dbReference>
<dbReference type="SUPFAM" id="SSF51445">
    <property type="entry name" value="(Trans)glycosidases"/>
    <property type="match status" value="1"/>
</dbReference>
<comment type="caution">
    <text evidence="2">The sequence shown here is derived from an EMBL/GenBank/DDBJ whole genome shotgun (WGS) entry which is preliminary data.</text>
</comment>
<reference evidence="2 3" key="1">
    <citation type="submission" date="2024-06" db="EMBL/GenBank/DDBJ databases">
        <title>The Natural Products Discovery Center: Release of the First 8490 Sequenced Strains for Exploring Actinobacteria Biosynthetic Diversity.</title>
        <authorList>
            <person name="Kalkreuter E."/>
            <person name="Kautsar S.A."/>
            <person name="Yang D."/>
            <person name="Bader C.D."/>
            <person name="Teijaro C.N."/>
            <person name="Fluegel L."/>
            <person name="Davis C.M."/>
            <person name="Simpson J.R."/>
            <person name="Lauterbach L."/>
            <person name="Steele A.D."/>
            <person name="Gui C."/>
            <person name="Meng S."/>
            <person name="Li G."/>
            <person name="Viehrig K."/>
            <person name="Ye F."/>
            <person name="Su P."/>
            <person name="Kiefer A.F."/>
            <person name="Nichols A."/>
            <person name="Cepeda A.J."/>
            <person name="Yan W."/>
            <person name="Fan B."/>
            <person name="Jiang Y."/>
            <person name="Adhikari A."/>
            <person name="Zheng C.-J."/>
            <person name="Schuster L."/>
            <person name="Cowan T.M."/>
            <person name="Smanski M.J."/>
            <person name="Chevrette M.G."/>
            <person name="De Carvalho L.P.S."/>
            <person name="Shen B."/>
        </authorList>
    </citation>
    <scope>NUCLEOTIDE SEQUENCE [LARGE SCALE GENOMIC DNA]</scope>
    <source>
        <strain evidence="2 3">NPDC001694</strain>
    </source>
</reference>
<evidence type="ECO:0000313" key="3">
    <source>
        <dbReference type="Proteomes" id="UP001490365"/>
    </source>
</evidence>